<keyword evidence="8" id="KW-1185">Reference proteome</keyword>
<reference evidence="8" key="1">
    <citation type="journal article" date="2019" name="Int. J. Syst. Evol. Microbiol.">
        <title>The Global Catalogue of Microorganisms (GCM) 10K type strain sequencing project: providing services to taxonomists for standard genome sequencing and annotation.</title>
        <authorList>
            <consortium name="The Broad Institute Genomics Platform"/>
            <consortium name="The Broad Institute Genome Sequencing Center for Infectious Disease"/>
            <person name="Wu L."/>
            <person name="Ma J."/>
        </authorList>
    </citation>
    <scope>NUCLEOTIDE SEQUENCE [LARGE SCALE GENOMIC DNA]</scope>
    <source>
        <strain evidence="8">CGMCC 1.13718</strain>
    </source>
</reference>
<feature type="transmembrane region" description="Helical" evidence="6">
    <location>
        <begin position="349"/>
        <end position="368"/>
    </location>
</feature>
<keyword evidence="5 6" id="KW-0472">Membrane</keyword>
<gene>
    <name evidence="7" type="primary">yfcC</name>
    <name evidence="7" type="ORF">ACFPDQ_07245</name>
</gene>
<dbReference type="NCBIfam" id="NF008611">
    <property type="entry name" value="PRK11588.1"/>
    <property type="match status" value="1"/>
</dbReference>
<dbReference type="PANTHER" id="PTHR43652">
    <property type="entry name" value="BASIC AMINO ACID ANTIPORTER YFCC-RELATED"/>
    <property type="match status" value="1"/>
</dbReference>
<feature type="transmembrane region" description="Helical" evidence="6">
    <location>
        <begin position="12"/>
        <end position="29"/>
    </location>
</feature>
<feature type="transmembrane region" description="Helical" evidence="6">
    <location>
        <begin position="280"/>
        <end position="298"/>
    </location>
</feature>
<proteinExistence type="predicted"/>
<dbReference type="RefSeq" id="WP_119331146.1">
    <property type="nucleotide sequence ID" value="NZ_JBHSJH010000003.1"/>
</dbReference>
<feature type="transmembrane region" description="Helical" evidence="6">
    <location>
        <begin position="168"/>
        <end position="189"/>
    </location>
</feature>
<keyword evidence="3 6" id="KW-0812">Transmembrane</keyword>
<dbReference type="InterPro" id="IPR051679">
    <property type="entry name" value="DASS-Related_Transporters"/>
</dbReference>
<evidence type="ECO:0000256" key="4">
    <source>
        <dbReference type="ARBA" id="ARBA00022989"/>
    </source>
</evidence>
<dbReference type="EMBL" id="JBHSJH010000003">
    <property type="protein sequence ID" value="MFC4892843.1"/>
    <property type="molecule type" value="Genomic_DNA"/>
</dbReference>
<keyword evidence="4 6" id="KW-1133">Transmembrane helix</keyword>
<dbReference type="PANTHER" id="PTHR43652:SF2">
    <property type="entry name" value="BASIC AMINO ACID ANTIPORTER YFCC-RELATED"/>
    <property type="match status" value="1"/>
</dbReference>
<dbReference type="Proteomes" id="UP001595926">
    <property type="component" value="Unassembled WGS sequence"/>
</dbReference>
<feature type="transmembrane region" description="Helical" evidence="6">
    <location>
        <begin position="394"/>
        <end position="412"/>
    </location>
</feature>
<accession>A0ABV9TDZ0</accession>
<feature type="transmembrane region" description="Helical" evidence="6">
    <location>
        <begin position="227"/>
        <end position="246"/>
    </location>
</feature>
<feature type="transmembrane region" description="Helical" evidence="6">
    <location>
        <begin position="102"/>
        <end position="121"/>
    </location>
</feature>
<evidence type="ECO:0000256" key="2">
    <source>
        <dbReference type="ARBA" id="ARBA00022475"/>
    </source>
</evidence>
<evidence type="ECO:0000313" key="7">
    <source>
        <dbReference type="EMBL" id="MFC4892843.1"/>
    </source>
</evidence>
<evidence type="ECO:0000256" key="6">
    <source>
        <dbReference type="SAM" id="Phobius"/>
    </source>
</evidence>
<dbReference type="Pfam" id="PF03606">
    <property type="entry name" value="DcuC"/>
    <property type="match status" value="1"/>
</dbReference>
<keyword evidence="2" id="KW-1003">Cell membrane</keyword>
<protein>
    <submittedName>
        <fullName evidence="7">Basic amino acid antiporter YfcC</fullName>
    </submittedName>
</protein>
<evidence type="ECO:0000256" key="1">
    <source>
        <dbReference type="ARBA" id="ARBA00004651"/>
    </source>
</evidence>
<feature type="transmembrane region" description="Helical" evidence="6">
    <location>
        <begin position="481"/>
        <end position="501"/>
    </location>
</feature>
<organism evidence="7 8">
    <name type="scientific">Pseudofrancisella aestuarii</name>
    <dbReference type="NCBI Taxonomy" id="2670347"/>
    <lineage>
        <taxon>Bacteria</taxon>
        <taxon>Pseudomonadati</taxon>
        <taxon>Pseudomonadota</taxon>
        <taxon>Gammaproteobacteria</taxon>
        <taxon>Thiotrichales</taxon>
        <taxon>Francisellaceae</taxon>
        <taxon>Pseudofrancisella</taxon>
    </lineage>
</organism>
<name>A0ABV9TDZ0_9GAMM</name>
<dbReference type="InterPro" id="IPR018385">
    <property type="entry name" value="C4_dicarb_anaerob_car-like"/>
</dbReference>
<feature type="transmembrane region" description="Helical" evidence="6">
    <location>
        <begin position="196"/>
        <end position="215"/>
    </location>
</feature>
<comment type="subcellular location">
    <subcellularLocation>
        <location evidence="1">Cell membrane</location>
        <topology evidence="1">Multi-pass membrane protein</topology>
    </subcellularLocation>
</comment>
<comment type="caution">
    <text evidence="7">The sequence shown here is derived from an EMBL/GenBank/DDBJ whole genome shotgun (WGS) entry which is preliminary data.</text>
</comment>
<feature type="transmembrane region" description="Helical" evidence="6">
    <location>
        <begin position="310"/>
        <end position="328"/>
    </location>
</feature>
<feature type="transmembrane region" description="Helical" evidence="6">
    <location>
        <begin position="142"/>
        <end position="162"/>
    </location>
</feature>
<sequence length="502" mass="54968">MLNKTIKMPDALVIIFFLALMVVVASYLVPVGKFDVKQISYISDGSTLTKKVLIADSFQFKLDGNSKPETSPIKIFATGDNDSHGFTNFIYNGLTAGSHTGGAISIIAFLLIIGGSFGIILKTGVIDNAILKAINKLKDNKILLLPVLSFFFSLGGAVFGMGEETIPFIILLTPIFVLIGYDAITCVLVTYLSTQVGFATSWMNPFSIAIAQGIADIPVLSGSVFRIVMWMIFTASIMAYSLYYGIKIQKNPKLSSVYETDNYFRDSSDHKLNPNYNMNIYSWLILLTLVGGMFWLVYGVVELGYYIPEIATLFFILGLIATVLAILGEVNYMTVNTAAEAFKEGAKDLLPACIVVGMAYGLVILMGGSNPTDYTMLNTILHYSANAVSGMNEYFSAIFMFLFQAIFNFFVTSGSGQAALTMPIMSPLADLNGISRQIAVLAFQLGDGWTHCLMPTSALLMAVLGIAKIPYGKWLKFIFKFYLYLMLLSTIMMIIAVAINYN</sequence>
<evidence type="ECO:0000313" key="8">
    <source>
        <dbReference type="Proteomes" id="UP001595926"/>
    </source>
</evidence>
<evidence type="ECO:0000256" key="3">
    <source>
        <dbReference type="ARBA" id="ARBA00022692"/>
    </source>
</evidence>
<evidence type="ECO:0000256" key="5">
    <source>
        <dbReference type="ARBA" id="ARBA00023136"/>
    </source>
</evidence>